<protein>
    <recommendedName>
        <fullName evidence="6">Lipoprotein</fullName>
    </recommendedName>
</protein>
<gene>
    <name evidence="2" type="ORF">MFU01_20700</name>
    <name evidence="3" type="ORF">SAMN05443572_104343</name>
</gene>
<comment type="caution">
    <text evidence="2">The sequence shown here is derived from an EMBL/GenBank/DDBJ whole genome shotgun (WGS) entry which is preliminary data.</text>
</comment>
<evidence type="ECO:0000313" key="4">
    <source>
        <dbReference type="Proteomes" id="UP000183760"/>
    </source>
</evidence>
<evidence type="ECO:0000256" key="1">
    <source>
        <dbReference type="SAM" id="SignalP"/>
    </source>
</evidence>
<feature type="chain" id="PRO_5022916870" description="Lipoprotein" evidence="1">
    <location>
        <begin position="26"/>
        <end position="92"/>
    </location>
</feature>
<evidence type="ECO:0008006" key="6">
    <source>
        <dbReference type="Google" id="ProtNLM"/>
    </source>
</evidence>
<feature type="signal peptide" evidence="1">
    <location>
        <begin position="1"/>
        <end position="25"/>
    </location>
</feature>
<evidence type="ECO:0000313" key="3">
    <source>
        <dbReference type="EMBL" id="SEU01116.1"/>
    </source>
</evidence>
<dbReference type="AlphaFoldDB" id="A0A511T0D7"/>
<evidence type="ECO:0000313" key="2">
    <source>
        <dbReference type="EMBL" id="GEN07033.1"/>
    </source>
</evidence>
<reference evidence="3 4" key="1">
    <citation type="submission" date="2016-10" db="EMBL/GenBank/DDBJ databases">
        <authorList>
            <person name="Varghese N."/>
            <person name="Submissions S."/>
        </authorList>
    </citation>
    <scope>NUCLEOTIDE SEQUENCE [LARGE SCALE GENOMIC DNA]</scope>
    <source>
        <strain evidence="3 4">DSM 16525</strain>
    </source>
</reference>
<sequence>MSIRTLAVTSLLALGAVLTGCSSNADTICDLRKECFPGSDDTGKCADRINDWVDDRDSDERRERVSECADCISDRSCSEYLEHCIDECFVVP</sequence>
<dbReference type="Proteomes" id="UP000321514">
    <property type="component" value="Unassembled WGS sequence"/>
</dbReference>
<dbReference type="EMBL" id="BJXR01000020">
    <property type="protein sequence ID" value="GEN07033.1"/>
    <property type="molecule type" value="Genomic_DNA"/>
</dbReference>
<dbReference type="STRING" id="1334629.MFUL124B02_38125"/>
<dbReference type="EMBL" id="FOIB01000004">
    <property type="protein sequence ID" value="SEU01116.1"/>
    <property type="molecule type" value="Genomic_DNA"/>
</dbReference>
<accession>A0A511T0D7</accession>
<keyword evidence="4" id="KW-1185">Reference proteome</keyword>
<dbReference type="PROSITE" id="PS51257">
    <property type="entry name" value="PROKAR_LIPOPROTEIN"/>
    <property type="match status" value="1"/>
</dbReference>
<proteinExistence type="predicted"/>
<dbReference type="RefSeq" id="WP_046716409.1">
    <property type="nucleotide sequence ID" value="NZ_BJXR01000020.1"/>
</dbReference>
<organism evidence="2 5">
    <name type="scientific">Myxococcus fulvus</name>
    <dbReference type="NCBI Taxonomy" id="33"/>
    <lineage>
        <taxon>Bacteria</taxon>
        <taxon>Pseudomonadati</taxon>
        <taxon>Myxococcota</taxon>
        <taxon>Myxococcia</taxon>
        <taxon>Myxococcales</taxon>
        <taxon>Cystobacterineae</taxon>
        <taxon>Myxococcaceae</taxon>
        <taxon>Myxococcus</taxon>
    </lineage>
</organism>
<reference evidence="2 5" key="2">
    <citation type="submission" date="2019-07" db="EMBL/GenBank/DDBJ databases">
        <title>Whole genome shotgun sequence of Myxococcus fulvus NBRC 100333.</title>
        <authorList>
            <person name="Hosoyama A."/>
            <person name="Uohara A."/>
            <person name="Ohji S."/>
            <person name="Ichikawa N."/>
        </authorList>
    </citation>
    <scope>NUCLEOTIDE SEQUENCE [LARGE SCALE GENOMIC DNA]</scope>
    <source>
        <strain evidence="2 5">NBRC 100333</strain>
    </source>
</reference>
<dbReference type="Proteomes" id="UP000183760">
    <property type="component" value="Unassembled WGS sequence"/>
</dbReference>
<evidence type="ECO:0000313" key="5">
    <source>
        <dbReference type="Proteomes" id="UP000321514"/>
    </source>
</evidence>
<dbReference type="OrthoDB" id="5521529at2"/>
<keyword evidence="1" id="KW-0732">Signal</keyword>
<name>A0A511T0D7_MYXFU</name>